<keyword evidence="2 4" id="KW-0378">Hydrolase</keyword>
<dbReference type="STRING" id="693979.Bache_0228"/>
<name>E6STC7_BACT6</name>
<feature type="binding site" evidence="6">
    <location>
        <position position="270"/>
    </location>
    <ligand>
        <name>substrate</name>
    </ligand>
</feature>
<dbReference type="InterPro" id="IPR016714">
    <property type="entry name" value="MANB/E"/>
</dbReference>
<evidence type="ECO:0000256" key="8">
    <source>
        <dbReference type="PROSITE-ProRule" id="PRU01100"/>
    </source>
</evidence>
<dbReference type="PROSITE" id="PS51257">
    <property type="entry name" value="PROKAR_LIPOPROTEIN"/>
    <property type="match status" value="1"/>
</dbReference>
<dbReference type="InterPro" id="IPR000805">
    <property type="entry name" value="Glyco_hydro_26"/>
</dbReference>
<feature type="signal peptide" evidence="4">
    <location>
        <begin position="1"/>
        <end position="23"/>
    </location>
</feature>
<evidence type="ECO:0000256" key="5">
    <source>
        <dbReference type="PIRSR" id="PIRSR018168-1"/>
    </source>
</evidence>
<dbReference type="Gene3D" id="3.20.20.80">
    <property type="entry name" value="Glycosidases"/>
    <property type="match status" value="1"/>
</dbReference>
<dbReference type="GO" id="GO:0006080">
    <property type="term" value="P:substituted mannan metabolic process"/>
    <property type="evidence" value="ECO:0007669"/>
    <property type="project" value="UniProtKB-UniRule"/>
</dbReference>
<proteinExistence type="inferred from homology"/>
<dbReference type="SUPFAM" id="SSF51445">
    <property type="entry name" value="(Trans)glycosidases"/>
    <property type="match status" value="1"/>
</dbReference>
<sequence>MKSMDMKKIGVAVAMAATGLLTACTSSSKRQMTEGYLTAARTSETGKLLANLKQSWAKGIMFGHHDDTVYGIGWEGDEKRSDVQSVCGDYPAVISFDLGELELGGDTNLDKVPFDKIRKEIVYQYQRGGMISLSWHACNPKTEGDAWDVKDSAVVKSVLPGGINHVKFAGWLEKVADFINSLKTTDGVKVPVLFRPWHEHTGSWFWWGESLCTPEEYKGLWHMTVDSLRAHGVNNVLYAYSPGTEPKDTTEYLKKYPGDGLVDIVGFDIYQFHRDVFLTGLDKSLSIVDSVGKTHDKVIAVTEAGYEGIPDARWWTGTLLPALERYPVAYVLVWRNAREKITHYYAPYPGQISAADFVEFYKSPKTLFAADVNLYQ</sequence>
<dbReference type="InterPro" id="IPR017853">
    <property type="entry name" value="GH"/>
</dbReference>
<reference key="1">
    <citation type="submission" date="2010-11" db="EMBL/GenBank/DDBJ databases">
        <title>The complete genome of Bacteroides helcogenes P 36-108.</title>
        <authorList>
            <consortium name="US DOE Joint Genome Institute (JGI-PGF)"/>
            <person name="Lucas S."/>
            <person name="Copeland A."/>
            <person name="Lapidus A."/>
            <person name="Bruce D."/>
            <person name="Goodwin L."/>
            <person name="Pitluck S."/>
            <person name="Kyrpides N."/>
            <person name="Mavromatis K."/>
            <person name="Ivanova N."/>
            <person name="Zeytun A."/>
            <person name="Brettin T."/>
            <person name="Detter J.C."/>
            <person name="Tapia R."/>
            <person name="Han C."/>
            <person name="Land M."/>
            <person name="Hauser L."/>
            <person name="Markowitz V."/>
            <person name="Cheng J.-F."/>
            <person name="Hugenholtz P."/>
            <person name="Woyke T."/>
            <person name="Wu D."/>
            <person name="Gronow S."/>
            <person name="Wellnitz S."/>
            <person name="Brambilla E."/>
            <person name="Klenk H.-P."/>
            <person name="Eisen J.A."/>
        </authorList>
    </citation>
    <scope>NUCLEOTIDE SEQUENCE</scope>
    <source>
        <strain>P 36-108</strain>
    </source>
</reference>
<reference evidence="10 11" key="2">
    <citation type="journal article" date="2011" name="Stand. Genomic Sci.">
        <title>Complete genome sequence of Bacteroides helcogenes type strain (P 36-108).</title>
        <authorList>
            <person name="Pati A."/>
            <person name="Gronow S."/>
            <person name="Zeytun A."/>
            <person name="Lapidus A."/>
            <person name="Nolan M."/>
            <person name="Hammon N."/>
            <person name="Deshpande S."/>
            <person name="Cheng J.F."/>
            <person name="Tapia R."/>
            <person name="Han C."/>
            <person name="Goodwin L."/>
            <person name="Pitluck S."/>
            <person name="Liolios K."/>
            <person name="Pagani I."/>
            <person name="Ivanova N."/>
            <person name="Mavromatis K."/>
            <person name="Chen A."/>
            <person name="Palaniappan K."/>
            <person name="Land M."/>
            <person name="Hauser L."/>
            <person name="Chang Y.J."/>
            <person name="Jeffries C.D."/>
            <person name="Detter J.C."/>
            <person name="Brambilla E."/>
            <person name="Rohde M."/>
            <person name="Goker M."/>
            <person name="Woyke T."/>
            <person name="Bristow J."/>
            <person name="Eisen J.A."/>
            <person name="Markowitz V."/>
            <person name="Hugenholtz P."/>
            <person name="Kyrpides N.C."/>
            <person name="Klenk H.P."/>
            <person name="Lucas S."/>
        </authorList>
    </citation>
    <scope>NUCLEOTIDE SEQUENCE [LARGE SCALE GENOMIC DNA]</scope>
    <source>
        <strain evidence="11">ATCC 35417 / DSM 20613 / JCM 6297 / CCUG 15421 / P 36-108</strain>
    </source>
</reference>
<feature type="binding site" evidence="6">
    <location>
        <position position="204"/>
    </location>
    <ligand>
        <name>substrate</name>
    </ligand>
</feature>
<evidence type="ECO:0000256" key="2">
    <source>
        <dbReference type="ARBA" id="ARBA00022801"/>
    </source>
</evidence>
<keyword evidence="4" id="KW-0964">Secreted</keyword>
<feature type="chain" id="PRO_5010756370" description="Mannan endo-1,4-beta-mannosidase" evidence="4">
    <location>
        <begin position="24"/>
        <end position="376"/>
    </location>
</feature>
<feature type="site" description="Plays an important role in maintaining the position of the catalytic nucleophile" evidence="7">
    <location>
        <position position="198"/>
    </location>
</feature>
<evidence type="ECO:0000259" key="9">
    <source>
        <dbReference type="PROSITE" id="PS51764"/>
    </source>
</evidence>
<dbReference type="GO" id="GO:0016985">
    <property type="term" value="F:mannan endo-1,4-beta-mannosidase activity"/>
    <property type="evidence" value="ECO:0007669"/>
    <property type="project" value="UniProtKB-UniRule"/>
</dbReference>
<dbReference type="PRINTS" id="PR00739">
    <property type="entry name" value="GLHYDRLASE26"/>
</dbReference>
<evidence type="ECO:0000313" key="11">
    <source>
        <dbReference type="Proteomes" id="UP000008630"/>
    </source>
</evidence>
<evidence type="ECO:0000256" key="3">
    <source>
        <dbReference type="ARBA" id="ARBA00023295"/>
    </source>
</evidence>
<dbReference type="Pfam" id="PF02156">
    <property type="entry name" value="Glyco_hydro_26"/>
    <property type="match status" value="1"/>
</dbReference>
<protein>
    <recommendedName>
        <fullName evidence="4">Mannan endo-1,4-beta-mannosidase</fullName>
        <ecNumber evidence="4">3.2.1.78</ecNumber>
    </recommendedName>
</protein>
<evidence type="ECO:0000313" key="10">
    <source>
        <dbReference type="EMBL" id="ADV42258.1"/>
    </source>
</evidence>
<feature type="active site" description="Nucleophile" evidence="5 8">
    <location>
        <position position="303"/>
    </location>
</feature>
<dbReference type="eggNOG" id="COG4124">
    <property type="taxonomic scope" value="Bacteria"/>
</dbReference>
<feature type="binding site" evidence="6">
    <location>
        <position position="136"/>
    </location>
    <ligand>
        <name>substrate</name>
    </ligand>
</feature>
<evidence type="ECO:0000256" key="4">
    <source>
        <dbReference type="PIRNR" id="PIRNR018168"/>
    </source>
</evidence>
<gene>
    <name evidence="10" type="ordered locus">Bache_0228</name>
</gene>
<keyword evidence="11" id="KW-1185">Reference proteome</keyword>
<comment type="subcellular location">
    <subcellularLocation>
        <location evidence="4">Secreted</location>
    </subcellularLocation>
</comment>
<organism evidence="10 11">
    <name type="scientific">Bacteroides helcogenes (strain ATCC 35417 / DSM 20613 / JCM 6297 / CCUG 15421 / P 36-108)</name>
    <dbReference type="NCBI Taxonomy" id="693979"/>
    <lineage>
        <taxon>Bacteria</taxon>
        <taxon>Pseudomonadati</taxon>
        <taxon>Bacteroidota</taxon>
        <taxon>Bacteroidia</taxon>
        <taxon>Bacteroidales</taxon>
        <taxon>Bacteroidaceae</taxon>
        <taxon>Bacteroides</taxon>
    </lineage>
</organism>
<comment type="catalytic activity">
    <reaction evidence="4">
        <text>Random hydrolysis of (1-&gt;4)-beta-D-mannosidic linkages in mannans, galactomannans and glucomannans.</text>
        <dbReference type="EC" id="3.2.1.78"/>
    </reaction>
</comment>
<dbReference type="PANTHER" id="PTHR40079">
    <property type="entry name" value="MANNAN ENDO-1,4-BETA-MANNOSIDASE E-RELATED"/>
    <property type="match status" value="1"/>
</dbReference>
<dbReference type="PROSITE" id="PS51764">
    <property type="entry name" value="GH26"/>
    <property type="match status" value="1"/>
</dbReference>
<evidence type="ECO:0000256" key="7">
    <source>
        <dbReference type="PIRSR" id="PIRSR018168-3"/>
    </source>
</evidence>
<feature type="active site" description="Proton donor" evidence="5 8">
    <location>
        <position position="199"/>
    </location>
</feature>
<evidence type="ECO:0000256" key="6">
    <source>
        <dbReference type="PIRSR" id="PIRSR018168-2"/>
    </source>
</evidence>
<dbReference type="HOGENOM" id="CLU_016930_0_1_10"/>
<evidence type="ECO:0000256" key="1">
    <source>
        <dbReference type="ARBA" id="ARBA00007754"/>
    </source>
</evidence>
<dbReference type="EMBL" id="CP002352">
    <property type="protein sequence ID" value="ADV42258.1"/>
    <property type="molecule type" value="Genomic_DNA"/>
</dbReference>
<dbReference type="Proteomes" id="UP000008630">
    <property type="component" value="Chromosome"/>
</dbReference>
<keyword evidence="3 4" id="KW-0326">Glycosidase</keyword>
<dbReference type="PIRSF" id="PIRSF018168">
    <property type="entry name" value="Mannan-1_4-beta-mannosidase"/>
    <property type="match status" value="1"/>
</dbReference>
<dbReference type="PANTHER" id="PTHR40079:SF4">
    <property type="entry name" value="GH26 DOMAIN-CONTAINING PROTEIN-RELATED"/>
    <property type="match status" value="1"/>
</dbReference>
<keyword evidence="4" id="KW-0732">Signal</keyword>
<accession>E6STC7</accession>
<comment type="similarity">
    <text evidence="1 4 8">Belongs to the glycosyl hydrolase 26 family.</text>
</comment>
<dbReference type="AlphaFoldDB" id="E6STC7"/>
<feature type="domain" description="GH26" evidence="9">
    <location>
        <begin position="43"/>
        <end position="370"/>
    </location>
</feature>
<keyword evidence="4" id="KW-0119">Carbohydrate metabolism</keyword>
<dbReference type="EC" id="3.2.1.78" evidence="4"/>
<dbReference type="InterPro" id="IPR022790">
    <property type="entry name" value="GH26_dom"/>
</dbReference>
<dbReference type="KEGG" id="bhl:Bache_0228"/>
<dbReference type="GO" id="GO:0005576">
    <property type="term" value="C:extracellular region"/>
    <property type="evidence" value="ECO:0007669"/>
    <property type="project" value="UniProtKB-SubCell"/>
</dbReference>